<dbReference type="AlphaFoldDB" id="L9KLQ1"/>
<evidence type="ECO:0000256" key="8">
    <source>
        <dbReference type="ARBA" id="ARBA00023136"/>
    </source>
</evidence>
<feature type="transmembrane region" description="Helical" evidence="10">
    <location>
        <begin position="46"/>
        <end position="66"/>
    </location>
</feature>
<evidence type="ECO:0000256" key="1">
    <source>
        <dbReference type="ARBA" id="ARBA00004162"/>
    </source>
</evidence>
<keyword evidence="12" id="KW-1185">Reference proteome</keyword>
<dbReference type="GO" id="GO:0106070">
    <property type="term" value="P:regulation of adenylate cyclase-activating G protein-coupled receptor signaling pathway"/>
    <property type="evidence" value="ECO:0007669"/>
    <property type="project" value="TreeGrafter"/>
</dbReference>
<sequence>MREEKTSPYSLIPRCFRVPALLSLVVLAAGPPATETVSFSADLIVIAFWVSLAAFVVLLFLILLCISWSGSLQRRNSPQPHPTCPWSYGLLLCIRRHLERHRATRGDLQTPQSSVEEPGSRAGPKQQPQRESSSAMAP</sequence>
<dbReference type="GO" id="GO:0031781">
    <property type="term" value="F:type 3 melanocortin receptor binding"/>
    <property type="evidence" value="ECO:0007669"/>
    <property type="project" value="TreeGrafter"/>
</dbReference>
<dbReference type="GO" id="GO:0070996">
    <property type="term" value="F:type 1 melanocortin receptor binding"/>
    <property type="evidence" value="ECO:0007669"/>
    <property type="project" value="TreeGrafter"/>
</dbReference>
<dbReference type="STRING" id="246437.L9KLQ1"/>
<keyword evidence="7 10" id="KW-1133">Transmembrane helix</keyword>
<dbReference type="EMBL" id="KB320841">
    <property type="protein sequence ID" value="ELW62042.1"/>
    <property type="molecule type" value="Genomic_DNA"/>
</dbReference>
<dbReference type="Proteomes" id="UP000011518">
    <property type="component" value="Unassembled WGS sequence"/>
</dbReference>
<comment type="subcellular location">
    <subcellularLocation>
        <location evidence="1">Cell membrane</location>
        <topology evidence="1">Single-pass membrane protein</topology>
    </subcellularLocation>
    <subcellularLocation>
        <location evidence="2">Endoplasmic reticulum membrane</location>
        <topology evidence="2">Single-pass membrane protein</topology>
    </subcellularLocation>
</comment>
<gene>
    <name evidence="11" type="ORF">TREES_T100019508</name>
</gene>
<reference evidence="12" key="1">
    <citation type="submission" date="2012-07" db="EMBL/GenBank/DDBJ databases">
        <title>Genome of the Chinese tree shrew, a rising model animal genetically related to primates.</title>
        <authorList>
            <person name="Zhang G."/>
            <person name="Fan Y."/>
            <person name="Yao Y."/>
            <person name="Huang Z."/>
        </authorList>
    </citation>
    <scope>NUCLEOTIDE SEQUENCE [LARGE SCALE GENOMIC DNA]</scope>
</reference>
<dbReference type="GO" id="GO:0030545">
    <property type="term" value="F:signaling receptor regulator activity"/>
    <property type="evidence" value="ECO:0007669"/>
    <property type="project" value="TreeGrafter"/>
</dbReference>
<keyword evidence="5 10" id="KW-0812">Transmembrane</keyword>
<evidence type="ECO:0000256" key="3">
    <source>
        <dbReference type="ARBA" id="ARBA00010063"/>
    </source>
</evidence>
<dbReference type="PANTHER" id="PTHR28675">
    <property type="entry name" value="MELANOCORTIN-2 RECEPTOR ACCESSORY PROTEIN 2"/>
    <property type="match status" value="1"/>
</dbReference>
<dbReference type="GO" id="GO:0031783">
    <property type="term" value="F:type 5 melanocortin receptor binding"/>
    <property type="evidence" value="ECO:0007669"/>
    <property type="project" value="TreeGrafter"/>
</dbReference>
<dbReference type="FunCoup" id="L9KLQ1">
    <property type="interactions" value="18"/>
</dbReference>
<dbReference type="GO" id="GO:0031780">
    <property type="term" value="F:corticotropin hormone receptor binding"/>
    <property type="evidence" value="ECO:0007669"/>
    <property type="project" value="TreeGrafter"/>
</dbReference>
<keyword evidence="8 10" id="KW-0472">Membrane</keyword>
<dbReference type="GO" id="GO:0005886">
    <property type="term" value="C:plasma membrane"/>
    <property type="evidence" value="ECO:0007669"/>
    <property type="project" value="UniProtKB-SubCell"/>
</dbReference>
<dbReference type="InterPro" id="IPR028111">
    <property type="entry name" value="MRAP"/>
</dbReference>
<keyword evidence="6" id="KW-0256">Endoplasmic reticulum</keyword>
<feature type="compositionally biased region" description="Polar residues" evidence="9">
    <location>
        <begin position="126"/>
        <end position="138"/>
    </location>
</feature>
<dbReference type="PANTHER" id="PTHR28675:SF2">
    <property type="entry name" value="MELANOCORTIN-2 RECEPTOR ACCESSORY PROTEIN"/>
    <property type="match status" value="1"/>
</dbReference>
<dbReference type="GO" id="GO:0005789">
    <property type="term" value="C:endoplasmic reticulum membrane"/>
    <property type="evidence" value="ECO:0007669"/>
    <property type="project" value="UniProtKB-SubCell"/>
</dbReference>
<dbReference type="InParanoid" id="L9KLQ1"/>
<evidence type="ECO:0000256" key="5">
    <source>
        <dbReference type="ARBA" id="ARBA00022692"/>
    </source>
</evidence>
<keyword evidence="11" id="KW-0675">Receptor</keyword>
<evidence type="ECO:0000256" key="6">
    <source>
        <dbReference type="ARBA" id="ARBA00022824"/>
    </source>
</evidence>
<dbReference type="Pfam" id="PF15183">
    <property type="entry name" value="MRAP"/>
    <property type="match status" value="1"/>
</dbReference>
<evidence type="ECO:0000313" key="12">
    <source>
        <dbReference type="Proteomes" id="UP000011518"/>
    </source>
</evidence>
<evidence type="ECO:0000313" key="11">
    <source>
        <dbReference type="EMBL" id="ELW62042.1"/>
    </source>
</evidence>
<dbReference type="GO" id="GO:0031782">
    <property type="term" value="F:type 4 melanocortin receptor binding"/>
    <property type="evidence" value="ECO:0007669"/>
    <property type="project" value="TreeGrafter"/>
</dbReference>
<organism evidence="11 12">
    <name type="scientific">Tupaia chinensis</name>
    <name type="common">Chinese tree shrew</name>
    <name type="synonym">Tupaia belangeri chinensis</name>
    <dbReference type="NCBI Taxonomy" id="246437"/>
    <lineage>
        <taxon>Eukaryota</taxon>
        <taxon>Metazoa</taxon>
        <taxon>Chordata</taxon>
        <taxon>Craniata</taxon>
        <taxon>Vertebrata</taxon>
        <taxon>Euteleostomi</taxon>
        <taxon>Mammalia</taxon>
        <taxon>Eutheria</taxon>
        <taxon>Euarchontoglires</taxon>
        <taxon>Scandentia</taxon>
        <taxon>Tupaiidae</taxon>
        <taxon>Tupaia</taxon>
    </lineage>
</organism>
<evidence type="ECO:0000256" key="4">
    <source>
        <dbReference type="ARBA" id="ARBA00022475"/>
    </source>
</evidence>
<evidence type="ECO:0000256" key="10">
    <source>
        <dbReference type="SAM" id="Phobius"/>
    </source>
</evidence>
<evidence type="ECO:0000256" key="9">
    <source>
        <dbReference type="SAM" id="MobiDB-lite"/>
    </source>
</evidence>
<name>L9KLQ1_TUPCH</name>
<proteinExistence type="inferred from homology"/>
<comment type="similarity">
    <text evidence="3">Belongs to the MRAP family.</text>
</comment>
<accession>L9KLQ1</accession>
<evidence type="ECO:0000256" key="7">
    <source>
        <dbReference type="ARBA" id="ARBA00022989"/>
    </source>
</evidence>
<dbReference type="GO" id="GO:0072659">
    <property type="term" value="P:protein localization to plasma membrane"/>
    <property type="evidence" value="ECO:0007669"/>
    <property type="project" value="TreeGrafter"/>
</dbReference>
<reference evidence="12" key="2">
    <citation type="journal article" date="2013" name="Nat. Commun.">
        <title>Genome of the Chinese tree shrew.</title>
        <authorList>
            <person name="Fan Y."/>
            <person name="Huang Z.Y."/>
            <person name="Cao C.C."/>
            <person name="Chen C.S."/>
            <person name="Chen Y.X."/>
            <person name="Fan D.D."/>
            <person name="He J."/>
            <person name="Hou H.L."/>
            <person name="Hu L."/>
            <person name="Hu X.T."/>
            <person name="Jiang X.T."/>
            <person name="Lai R."/>
            <person name="Lang Y.S."/>
            <person name="Liang B."/>
            <person name="Liao S.G."/>
            <person name="Mu D."/>
            <person name="Ma Y.Y."/>
            <person name="Niu Y.Y."/>
            <person name="Sun X.Q."/>
            <person name="Xia J.Q."/>
            <person name="Xiao J."/>
            <person name="Xiong Z.Q."/>
            <person name="Xu L."/>
            <person name="Yang L."/>
            <person name="Zhang Y."/>
            <person name="Zhao W."/>
            <person name="Zhao X.D."/>
            <person name="Zheng Y.T."/>
            <person name="Zhou J.M."/>
            <person name="Zhu Y.B."/>
            <person name="Zhang G.J."/>
            <person name="Wang J."/>
            <person name="Yao Y.G."/>
        </authorList>
    </citation>
    <scope>NUCLEOTIDE SEQUENCE [LARGE SCALE GENOMIC DNA]</scope>
</reference>
<feature type="region of interest" description="Disordered" evidence="9">
    <location>
        <begin position="104"/>
        <end position="138"/>
    </location>
</feature>
<keyword evidence="4" id="KW-1003">Cell membrane</keyword>
<protein>
    <submittedName>
        <fullName evidence="11">Melanocortin-2 receptor accessory protein</fullName>
    </submittedName>
</protein>
<evidence type="ECO:0000256" key="2">
    <source>
        <dbReference type="ARBA" id="ARBA00004389"/>
    </source>
</evidence>